<comment type="similarity">
    <text evidence="2">Belongs to the outer membrane factor (OMF) (TC 1.B.17) family.</text>
</comment>
<dbReference type="InterPro" id="IPR003423">
    <property type="entry name" value="OMP_efflux"/>
</dbReference>
<dbReference type="Proteomes" id="UP000605099">
    <property type="component" value="Unassembled WGS sequence"/>
</dbReference>
<keyword evidence="5" id="KW-0812">Transmembrane</keyword>
<sequence>MQVYTYKAAILAAPLVLTSAPCRADTLEEAITSAYANNPALAGRRDLVSAADEGVVQAEAAYGPTLSASASHTYTAARTRGTLLPSRNDGFATSAEFRLSQPLFTSGRLAAQVDAARAVKRVERAQLEASSQQLILDVVNAYVSLQRDIELYGVALEIRQLLQQQRDVTAARFRLRDATQPDVDQTNNRLELAAGRVIAARATVEASAARYRNLVGVYPTKLDPLPAVPAVPDLERLYAAAERHNPTLAAAQFTEMRSSALVGAARAEMMPQVSAFASAARSPLTPYQNTFREEAVVAGVSVTMPLYTGGQQSSALREAIDRNQADQQFVEQARRDMRETLASNWSLFQAASAALPRYEAAVQAAERAVEGVKTQETSGIRTLRDVLDVTNDLLNARTAAVQARAERYLRRVAVLRDAGLLTIGMFAQVPAYDPDSRRAGIAGLAGLPLRPILEPVDRLLLYERVPLAPVQREDQETFTWPGQTEVIPAERTPSDRD</sequence>
<evidence type="ECO:0000256" key="5">
    <source>
        <dbReference type="ARBA" id="ARBA00022692"/>
    </source>
</evidence>
<evidence type="ECO:0000313" key="10">
    <source>
        <dbReference type="Proteomes" id="UP000605099"/>
    </source>
</evidence>
<dbReference type="InterPro" id="IPR051906">
    <property type="entry name" value="TolC-like"/>
</dbReference>
<dbReference type="Pfam" id="PF02321">
    <property type="entry name" value="OEP"/>
    <property type="match status" value="2"/>
</dbReference>
<comment type="caution">
    <text evidence="9">The sequence shown here is derived from an EMBL/GenBank/DDBJ whole genome shotgun (WGS) entry which is preliminary data.</text>
</comment>
<dbReference type="PANTHER" id="PTHR30026">
    <property type="entry name" value="OUTER MEMBRANE PROTEIN TOLC"/>
    <property type="match status" value="1"/>
</dbReference>
<feature type="signal peptide" evidence="8">
    <location>
        <begin position="1"/>
        <end position="24"/>
    </location>
</feature>
<dbReference type="RefSeq" id="WP_188820254.1">
    <property type="nucleotide sequence ID" value="NZ_BMLK01000012.1"/>
</dbReference>
<evidence type="ECO:0000256" key="3">
    <source>
        <dbReference type="ARBA" id="ARBA00022448"/>
    </source>
</evidence>
<feature type="chain" id="PRO_5046140788" evidence="8">
    <location>
        <begin position="25"/>
        <end position="497"/>
    </location>
</feature>
<dbReference type="NCBIfam" id="TIGR01844">
    <property type="entry name" value="type_I_sec_TolC"/>
    <property type="match status" value="1"/>
</dbReference>
<evidence type="ECO:0000313" key="9">
    <source>
        <dbReference type="EMBL" id="GGN53043.1"/>
    </source>
</evidence>
<keyword evidence="7" id="KW-0998">Cell outer membrane</keyword>
<proteinExistence type="inferred from homology"/>
<dbReference type="EMBL" id="BMLK01000012">
    <property type="protein sequence ID" value="GGN53043.1"/>
    <property type="molecule type" value="Genomic_DNA"/>
</dbReference>
<gene>
    <name evidence="9" type="primary">rsaFb</name>
    <name evidence="9" type="ORF">GCM10011349_27300</name>
</gene>
<keyword evidence="4" id="KW-1134">Transmembrane beta strand</keyword>
<dbReference type="PANTHER" id="PTHR30026:SF20">
    <property type="entry name" value="OUTER MEMBRANE PROTEIN TOLC"/>
    <property type="match status" value="1"/>
</dbReference>
<protein>
    <submittedName>
        <fullName evidence="9">Membrane protein</fullName>
    </submittedName>
</protein>
<name>A0ABQ2JPB5_9SPHN</name>
<dbReference type="Gene3D" id="1.20.1600.10">
    <property type="entry name" value="Outer membrane efflux proteins (OEP)"/>
    <property type="match status" value="1"/>
</dbReference>
<evidence type="ECO:0000256" key="8">
    <source>
        <dbReference type="SAM" id="SignalP"/>
    </source>
</evidence>
<accession>A0ABQ2JPB5</accession>
<evidence type="ECO:0000256" key="2">
    <source>
        <dbReference type="ARBA" id="ARBA00007613"/>
    </source>
</evidence>
<evidence type="ECO:0000256" key="6">
    <source>
        <dbReference type="ARBA" id="ARBA00023136"/>
    </source>
</evidence>
<evidence type="ECO:0000256" key="4">
    <source>
        <dbReference type="ARBA" id="ARBA00022452"/>
    </source>
</evidence>
<organism evidence="9 10">
    <name type="scientific">Novosphingobium indicum</name>
    <dbReference type="NCBI Taxonomy" id="462949"/>
    <lineage>
        <taxon>Bacteria</taxon>
        <taxon>Pseudomonadati</taxon>
        <taxon>Pseudomonadota</taxon>
        <taxon>Alphaproteobacteria</taxon>
        <taxon>Sphingomonadales</taxon>
        <taxon>Sphingomonadaceae</taxon>
        <taxon>Novosphingobium</taxon>
    </lineage>
</organism>
<keyword evidence="10" id="KW-1185">Reference proteome</keyword>
<keyword evidence="3" id="KW-0813">Transport</keyword>
<dbReference type="SUPFAM" id="SSF56954">
    <property type="entry name" value="Outer membrane efflux proteins (OEP)"/>
    <property type="match status" value="1"/>
</dbReference>
<evidence type="ECO:0000256" key="7">
    <source>
        <dbReference type="ARBA" id="ARBA00023237"/>
    </source>
</evidence>
<reference evidence="10" key="1">
    <citation type="journal article" date="2019" name="Int. J. Syst. Evol. Microbiol.">
        <title>The Global Catalogue of Microorganisms (GCM) 10K type strain sequencing project: providing services to taxonomists for standard genome sequencing and annotation.</title>
        <authorList>
            <consortium name="The Broad Institute Genomics Platform"/>
            <consortium name="The Broad Institute Genome Sequencing Center for Infectious Disease"/>
            <person name="Wu L."/>
            <person name="Ma J."/>
        </authorList>
    </citation>
    <scope>NUCLEOTIDE SEQUENCE [LARGE SCALE GENOMIC DNA]</scope>
    <source>
        <strain evidence="10">CGMCC 1.6784</strain>
    </source>
</reference>
<comment type="subcellular location">
    <subcellularLocation>
        <location evidence="1">Cell outer membrane</location>
    </subcellularLocation>
</comment>
<evidence type="ECO:0000256" key="1">
    <source>
        <dbReference type="ARBA" id="ARBA00004442"/>
    </source>
</evidence>
<keyword evidence="8" id="KW-0732">Signal</keyword>
<keyword evidence="6" id="KW-0472">Membrane</keyword>
<dbReference type="InterPro" id="IPR010130">
    <property type="entry name" value="T1SS_OMP_TolC"/>
</dbReference>